<evidence type="ECO:0000256" key="4">
    <source>
        <dbReference type="ARBA" id="ARBA00022840"/>
    </source>
</evidence>
<dbReference type="Pfam" id="PF00176">
    <property type="entry name" value="SNF2-rel_dom"/>
    <property type="match status" value="2"/>
</dbReference>
<dbReference type="Gene3D" id="3.40.50.300">
    <property type="entry name" value="P-loop containing nucleotide triphosphate hydrolases"/>
    <property type="match status" value="1"/>
</dbReference>
<dbReference type="OrthoDB" id="448448at2759"/>
<keyword evidence="8" id="KW-1185">Reference proteome</keyword>
<dbReference type="PANTHER" id="PTHR45626:SF17">
    <property type="entry name" value="HELICASE-LIKE TRANSCRIPTION FACTOR"/>
    <property type="match status" value="1"/>
</dbReference>
<evidence type="ECO:0000256" key="5">
    <source>
        <dbReference type="SAM" id="MobiDB-lite"/>
    </source>
</evidence>
<dbReference type="InterPro" id="IPR001650">
    <property type="entry name" value="Helicase_C-like"/>
</dbReference>
<dbReference type="SMART" id="SM00487">
    <property type="entry name" value="DEXDc"/>
    <property type="match status" value="1"/>
</dbReference>
<dbReference type="GO" id="GO:0005634">
    <property type="term" value="C:nucleus"/>
    <property type="evidence" value="ECO:0007669"/>
    <property type="project" value="TreeGrafter"/>
</dbReference>
<feature type="domain" description="Helicase C-terminal" evidence="6">
    <location>
        <begin position="1062"/>
        <end position="1225"/>
    </location>
</feature>
<sequence>MRGNLSKPLVHHLLSSSHETLARHWVSRRSGSHGRANGLARFAAPSQRNLAESAWVEHPLVNPRIVMDDGLSSLEAKLSSLLARRESRSQLRRLTTVSPGMVDFSSNSYLSLSDHPDVQRAYLALLNSHINKPSSAASPPILGSGGSRLLDGNSSFSESLERDIASFHGAPAGLLFTSGFDANVGLFSCVPQPDDIIVYDELIHASVHDGMKLSRAAQRLPFRHNTVSTDPSHTKKGLKGLDALLQDLTTGDSGKELFKGNKNVFVAVEGVYSMDGDVAPLQEIVNCVNSRLPKGNGYIIVDEAHSTGIYGAQGRGLVCELGLEKHIFARVHTFGKAMGCSGVEETSQNGSGRKRRFSFVGEEIDKESKRQVVGGEIDVGLEMDMNLVDAYDLDRTTRYSQDSQSGYEAANGLRAPHGESCSSWDEQHEGRFRSPATQGMLLSMGDLDDTLEMPSTLEASKLDPEVFPEPYLDMEMVETATIALHDGELELVNPSLGALTPIEELQRSSGENKEEGNDSYSSNLPAGVTKMESSTEYDTCFGVVVVETTLDRTASVPDDLSLTVRVSGNVISLYKEINNFVGLFISEGLGSLVGRFSVQLTATLDPKTPKEGSCVKRGKVGKVQTQKRPIIGRLTRVVIYGLFADKDPIGKHLSEADLYLQHPKLEEYDQSVEYFNPHLLLRPGAKMPKIEDLDLHGKEEMSSGPTILDETSKGRIWRIFDFASGEEVIPEVISSSRLKTTLKVHQLAALEMMIERECGVIDGAKFPTLWEPLPSALGPSKRILSLSRYRNKVTGCLDKNPASLRGGILADEMGLGKTLSTLALICCYLDARDGTLFLLRKSTRLTALALIGWETQIKKHNQVLELVGYDIVLTTYEVLRQDFVTKHDRDTIYSHKWRRTVLDEGWQKSIDAGTPIHNSLDDYAALLSFLQVRGLHEKNGFDRLVATPIKHNHPKSMERLQALVRATSLRRTMGLNGASLGLQSRSEKVDFVELSVSDAKLYQFFQEKSSRIARADANILRKMCDESDEIDEEQKVIDECSACQQSLGLDPKPSGPSSRSAKVEALIRNIHGEQKPCADGVVKKSVVFSCWTKMIDHVQKDLEYEGFNLERIDGQASLDQRRRAIHRFKNDSNCTILLASIGSAGEGIDLISACHVHILEPQWNPMTESQAIGRVHRFGQKQRVTVTRYIVKKSIETYIQWIQVEKLRLISQSIDHDPTSQAELEETRWKRLQDTLALNI</sequence>
<dbReference type="GO" id="GO:0016787">
    <property type="term" value="F:hydrolase activity"/>
    <property type="evidence" value="ECO:0007669"/>
    <property type="project" value="UniProtKB-KW"/>
</dbReference>
<dbReference type="GO" id="GO:0006281">
    <property type="term" value="P:DNA repair"/>
    <property type="evidence" value="ECO:0007669"/>
    <property type="project" value="TreeGrafter"/>
</dbReference>
<dbReference type="AlphaFoldDB" id="A0A9P5HLC4"/>
<dbReference type="Pfam" id="PF00271">
    <property type="entry name" value="Helicase_C"/>
    <property type="match status" value="1"/>
</dbReference>
<dbReference type="SUPFAM" id="SSF53383">
    <property type="entry name" value="PLP-dependent transferases"/>
    <property type="match status" value="1"/>
</dbReference>
<evidence type="ECO:0000259" key="6">
    <source>
        <dbReference type="PROSITE" id="PS51194"/>
    </source>
</evidence>
<dbReference type="PROSITE" id="PS51194">
    <property type="entry name" value="HELICASE_CTER"/>
    <property type="match status" value="1"/>
</dbReference>
<dbReference type="Gene3D" id="3.90.1150.10">
    <property type="entry name" value="Aspartate Aminotransferase, domain 1"/>
    <property type="match status" value="1"/>
</dbReference>
<comment type="caution">
    <text evidence="7">The sequence shown here is derived from an EMBL/GenBank/DDBJ whole genome shotgun (WGS) entry which is preliminary data.</text>
</comment>
<protein>
    <recommendedName>
        <fullName evidence="6">Helicase C-terminal domain-containing protein</fullName>
    </recommendedName>
</protein>
<dbReference type="GO" id="GO:0004386">
    <property type="term" value="F:helicase activity"/>
    <property type="evidence" value="ECO:0007669"/>
    <property type="project" value="UniProtKB-KW"/>
</dbReference>
<dbReference type="InterPro" id="IPR015421">
    <property type="entry name" value="PyrdxlP-dep_Trfase_major"/>
</dbReference>
<dbReference type="InterPro" id="IPR014001">
    <property type="entry name" value="Helicase_ATP-bd"/>
</dbReference>
<gene>
    <name evidence="7" type="ORF">G7Z17_g1537</name>
</gene>
<dbReference type="Proteomes" id="UP000722485">
    <property type="component" value="Unassembled WGS sequence"/>
</dbReference>
<dbReference type="InterPro" id="IPR038718">
    <property type="entry name" value="SNF2-like_sf"/>
</dbReference>
<feature type="region of interest" description="Disordered" evidence="5">
    <location>
        <begin position="399"/>
        <end position="431"/>
    </location>
</feature>
<dbReference type="InterPro" id="IPR050628">
    <property type="entry name" value="SNF2_RAD54_helicase_TF"/>
</dbReference>
<dbReference type="InterPro" id="IPR049730">
    <property type="entry name" value="SNF2/RAD54-like_C"/>
</dbReference>
<dbReference type="Gene3D" id="3.40.640.10">
    <property type="entry name" value="Type I PLP-dependent aspartate aminotransferase-like (Major domain)"/>
    <property type="match status" value="1"/>
</dbReference>
<organism evidence="7 8">
    <name type="scientific">Cylindrodendrum hubeiense</name>
    <dbReference type="NCBI Taxonomy" id="595255"/>
    <lineage>
        <taxon>Eukaryota</taxon>
        <taxon>Fungi</taxon>
        <taxon>Dikarya</taxon>
        <taxon>Ascomycota</taxon>
        <taxon>Pezizomycotina</taxon>
        <taxon>Sordariomycetes</taxon>
        <taxon>Hypocreomycetidae</taxon>
        <taxon>Hypocreales</taxon>
        <taxon>Nectriaceae</taxon>
        <taxon>Cylindrodendrum</taxon>
    </lineage>
</organism>
<evidence type="ECO:0000313" key="7">
    <source>
        <dbReference type="EMBL" id="KAF7556254.1"/>
    </source>
</evidence>
<dbReference type="SMART" id="SM00490">
    <property type="entry name" value="HELICc"/>
    <property type="match status" value="1"/>
</dbReference>
<keyword evidence="4" id="KW-0067">ATP-binding</keyword>
<evidence type="ECO:0000313" key="8">
    <source>
        <dbReference type="Proteomes" id="UP000722485"/>
    </source>
</evidence>
<dbReference type="GO" id="GO:0030170">
    <property type="term" value="F:pyridoxal phosphate binding"/>
    <property type="evidence" value="ECO:0007669"/>
    <property type="project" value="InterPro"/>
</dbReference>
<keyword evidence="2" id="KW-0378">Hydrolase</keyword>
<dbReference type="GO" id="GO:0005524">
    <property type="term" value="F:ATP binding"/>
    <property type="evidence" value="ECO:0007669"/>
    <property type="project" value="UniProtKB-KW"/>
</dbReference>
<keyword evidence="3" id="KW-0347">Helicase</keyword>
<dbReference type="GO" id="GO:0008094">
    <property type="term" value="F:ATP-dependent activity, acting on DNA"/>
    <property type="evidence" value="ECO:0007669"/>
    <property type="project" value="TreeGrafter"/>
</dbReference>
<dbReference type="PANTHER" id="PTHR45626">
    <property type="entry name" value="TRANSCRIPTION TERMINATION FACTOR 2-RELATED"/>
    <property type="match status" value="1"/>
</dbReference>
<dbReference type="InterPro" id="IPR000330">
    <property type="entry name" value="SNF2_N"/>
</dbReference>
<reference evidence="7" key="1">
    <citation type="submission" date="2020-03" db="EMBL/GenBank/DDBJ databases">
        <title>Draft Genome Sequence of Cylindrodendrum hubeiense.</title>
        <authorList>
            <person name="Buettner E."/>
            <person name="Kellner H."/>
        </authorList>
    </citation>
    <scope>NUCLEOTIDE SEQUENCE</scope>
    <source>
        <strain evidence="7">IHI 201604</strain>
    </source>
</reference>
<accession>A0A9P5HLC4</accession>
<evidence type="ECO:0000256" key="3">
    <source>
        <dbReference type="ARBA" id="ARBA00022806"/>
    </source>
</evidence>
<dbReference type="Gene3D" id="3.40.50.10810">
    <property type="entry name" value="Tandem AAA-ATPase domain"/>
    <property type="match status" value="2"/>
</dbReference>
<dbReference type="EMBL" id="JAANBB010000013">
    <property type="protein sequence ID" value="KAF7556254.1"/>
    <property type="molecule type" value="Genomic_DNA"/>
</dbReference>
<dbReference type="InterPro" id="IPR027417">
    <property type="entry name" value="P-loop_NTPase"/>
</dbReference>
<evidence type="ECO:0000256" key="1">
    <source>
        <dbReference type="ARBA" id="ARBA00022741"/>
    </source>
</evidence>
<dbReference type="InterPro" id="IPR004839">
    <property type="entry name" value="Aminotransferase_I/II_large"/>
</dbReference>
<dbReference type="InterPro" id="IPR015424">
    <property type="entry name" value="PyrdxlP-dep_Trfase"/>
</dbReference>
<dbReference type="InterPro" id="IPR015422">
    <property type="entry name" value="PyrdxlP-dep_Trfase_small"/>
</dbReference>
<dbReference type="Pfam" id="PF00155">
    <property type="entry name" value="Aminotran_1_2"/>
    <property type="match status" value="1"/>
</dbReference>
<name>A0A9P5HLC4_9HYPO</name>
<evidence type="ECO:0000256" key="2">
    <source>
        <dbReference type="ARBA" id="ARBA00022801"/>
    </source>
</evidence>
<dbReference type="SUPFAM" id="SSF52540">
    <property type="entry name" value="P-loop containing nucleoside triphosphate hydrolases"/>
    <property type="match status" value="2"/>
</dbReference>
<keyword evidence="1" id="KW-0547">Nucleotide-binding</keyword>
<dbReference type="CDD" id="cd18793">
    <property type="entry name" value="SF2_C_SNF"/>
    <property type="match status" value="1"/>
</dbReference>
<proteinExistence type="predicted"/>